<organism evidence="2 3">
    <name type="scientific">Sphingomonas paucimobilis</name>
    <name type="common">Pseudomonas paucimobilis</name>
    <dbReference type="NCBI Taxonomy" id="13689"/>
    <lineage>
        <taxon>Bacteria</taxon>
        <taxon>Pseudomonadati</taxon>
        <taxon>Pseudomonadota</taxon>
        <taxon>Alphaproteobacteria</taxon>
        <taxon>Sphingomonadales</taxon>
        <taxon>Sphingomonadaceae</taxon>
        <taxon>Sphingomonas</taxon>
    </lineage>
</organism>
<sequence length="111" mass="12332">MPRRWQRDLHRAIADTSYVALRFSGWLAMTTLAAMGVTVLFFLMLGNFTPLGFFSQIANLGSRFVSADAVRRATFVGELRIAAILIFGVIALLRWQLLIAILVPSKGPRHG</sequence>
<dbReference type="EMBL" id="JABEOU010000038">
    <property type="protein sequence ID" value="NNG58576.1"/>
    <property type="molecule type" value="Genomic_DNA"/>
</dbReference>
<keyword evidence="1" id="KW-0472">Membrane</keyword>
<evidence type="ECO:0000256" key="1">
    <source>
        <dbReference type="SAM" id="Phobius"/>
    </source>
</evidence>
<name>A0A7Y2KTI0_SPHPI</name>
<keyword evidence="1" id="KW-1133">Transmembrane helix</keyword>
<gene>
    <name evidence="2" type="ORF">HKX06_14490</name>
</gene>
<protein>
    <submittedName>
        <fullName evidence="2">Uncharacterized protein</fullName>
    </submittedName>
</protein>
<proteinExistence type="predicted"/>
<dbReference type="AlphaFoldDB" id="A0A7Y2KTI0"/>
<dbReference type="Proteomes" id="UP000550136">
    <property type="component" value="Unassembled WGS sequence"/>
</dbReference>
<evidence type="ECO:0000313" key="3">
    <source>
        <dbReference type="Proteomes" id="UP000550136"/>
    </source>
</evidence>
<reference evidence="2 3" key="1">
    <citation type="submission" date="2020-05" db="EMBL/GenBank/DDBJ databases">
        <title>Draft Genome Sequences of Sphingomonas sp. Isolated from the International Space Station.</title>
        <authorList>
            <person name="Bijlani S."/>
            <person name="Singh N.K."/>
            <person name="Mason C.E."/>
            <person name="Wang C.C."/>
            <person name="Venkateswaran K."/>
        </authorList>
    </citation>
    <scope>NUCLEOTIDE SEQUENCE [LARGE SCALE GENOMIC DNA]</scope>
    <source>
        <strain evidence="2 3">FKI-L5-BR-P1</strain>
    </source>
</reference>
<feature type="transmembrane region" description="Helical" evidence="1">
    <location>
        <begin position="21"/>
        <end position="45"/>
    </location>
</feature>
<feature type="transmembrane region" description="Helical" evidence="1">
    <location>
        <begin position="81"/>
        <end position="103"/>
    </location>
</feature>
<comment type="caution">
    <text evidence="2">The sequence shown here is derived from an EMBL/GenBank/DDBJ whole genome shotgun (WGS) entry which is preliminary data.</text>
</comment>
<evidence type="ECO:0000313" key="2">
    <source>
        <dbReference type="EMBL" id="NNG58576.1"/>
    </source>
</evidence>
<accession>A0A7Y2KTI0</accession>
<keyword evidence="1" id="KW-0812">Transmembrane</keyword>